<organism evidence="4 5">
    <name type="scientific">Diabrotica virgifera virgifera</name>
    <name type="common">western corn rootworm</name>
    <dbReference type="NCBI Taxonomy" id="50390"/>
    <lineage>
        <taxon>Eukaryota</taxon>
        <taxon>Metazoa</taxon>
        <taxon>Ecdysozoa</taxon>
        <taxon>Arthropoda</taxon>
        <taxon>Hexapoda</taxon>
        <taxon>Insecta</taxon>
        <taxon>Pterygota</taxon>
        <taxon>Neoptera</taxon>
        <taxon>Endopterygota</taxon>
        <taxon>Coleoptera</taxon>
        <taxon>Polyphaga</taxon>
        <taxon>Cucujiformia</taxon>
        <taxon>Chrysomeloidea</taxon>
        <taxon>Chrysomelidae</taxon>
        <taxon>Galerucinae</taxon>
        <taxon>Diabroticina</taxon>
        <taxon>Diabroticites</taxon>
        <taxon>Diabrotica</taxon>
    </lineage>
</organism>
<sequence>MEEVQKMENKLIFQIVEDTCRLCISNFQLVSVFDQFYVPKQLSDMVAAITSITITKEDTVSQKMCHKCVSIIIKTYQFREQAIRNDENLKVKYAKLINSQQVKTEQTDVAEKTTKSKDEEKTQDVNSTVKPTTVEKPRPYVEEKPQDVSSKVKSTTLHVVHPSVTTIFKKHPTIRIPTICINSNISPTVVIELDGVENYLKRRNLSVNYYVNILTKEKQVARKSTSLIVSPSKNVDSREVFSIKINENEEDQKLGVGVSGRNSSSPKDIDVVYTTNRKRRRSDSSSSSHRSAKKRLIAESARTPIDSSPSPVPSVMNDISDLSFARSEKIHVCNICDAVYSNASNLKRHKFKHLSCQFCKKKFKTFALKDTHNKNDCVIQKIMKSMVDLPTIPLQKIECNVKIRNKFRKAFDAFHLIPEEDANRPKSKNRNAAQTELTSGIIEIISDEDNGDSSSNYSLFTEIVIKDKIIEWPTTDTDSDIELIQSLLSQYNKSNKKLCESSQTYIPTNSSIKYNHADNSIQLKFLKLSLLSHQIPIGVSYGSCLNISYKRNFGSTERKQLHHWDELACCDINFADRPLKEVEPIAIEVTTDIITYNDTTGSTEDEILVEDIYSRSVPEFYKISEKTTDKTSVDSEHETRVTIPGHLDETKKCQDEKRNSKNTDSDDDVVVIEDDAEMTEVSNSAENKIINTTKTSQQAKTGQTNVAENTPKSKDEEITQDVNSTVKSTTVEEPRPYVEEKTQDVSSKVKATTVEKPPNYDKTSVDSEFETKDTTPGHLDQTKNCQDEKANSKSTDFYDDVVVIEDDVEMTEASNGADSSVINTTKLDITGDIIKRNNLEQHCKSMEAKSGEIKHIKFVAKYKILKETETAGVFSEENEILIVEESSKVQTDNHNVNMEKHENKEISKECLATNDLSKTNTLLDHNSKDPSVEEKCTENKKSSINNDKMLKRISMEVNQGWYGVMREKSTTDKTNIQSNSITIENDTESEKGTSNNNQNRIGTDEDCGQTLDERLKQTNLEKENNLCGVIKKMTKDQKCGKNKIVGNLDQSPNKTRVNMRGTAHKNLKRGHDKIHTKATNKQITKNCLIEKDVGHNGVLIHDIELMEDVSKDLTNKKKASENTNSNTVDKKTAQTELDLSYNCEILRDRFNENMNKEIDLGEKSYEENILKDIIEIEDDESSEETVDDKTVTNGVDATLEYFEISDEEL</sequence>
<feature type="compositionally biased region" description="Basic and acidic residues" evidence="2">
    <location>
        <begin position="925"/>
        <end position="941"/>
    </location>
</feature>
<dbReference type="Proteomes" id="UP001652700">
    <property type="component" value="Unplaced"/>
</dbReference>
<feature type="region of interest" description="Disordered" evidence="2">
    <location>
        <begin position="643"/>
        <end position="669"/>
    </location>
</feature>
<feature type="compositionally biased region" description="Polar residues" evidence="2">
    <location>
        <begin position="992"/>
        <end position="1001"/>
    </location>
</feature>
<dbReference type="InterPro" id="IPR036236">
    <property type="entry name" value="Znf_C2H2_sf"/>
</dbReference>
<dbReference type="RefSeq" id="XP_050513743.1">
    <property type="nucleotide sequence ID" value="XM_050657786.1"/>
</dbReference>
<dbReference type="PROSITE" id="PS00028">
    <property type="entry name" value="ZINC_FINGER_C2H2_1"/>
    <property type="match status" value="1"/>
</dbReference>
<keyword evidence="1" id="KW-0863">Zinc-finger</keyword>
<feature type="binding site" evidence="1">
    <location>
        <position position="23"/>
    </location>
    <ligand>
        <name>Zn(2+)</name>
        <dbReference type="ChEBI" id="CHEBI:29105"/>
    </ligand>
</feature>
<accession>A0ABM5KU76</accession>
<dbReference type="PROSITE" id="PS51915">
    <property type="entry name" value="ZAD"/>
    <property type="match status" value="1"/>
</dbReference>
<proteinExistence type="predicted"/>
<feature type="region of interest" description="Disordered" evidence="2">
    <location>
        <begin position="968"/>
        <end position="1006"/>
    </location>
</feature>
<feature type="region of interest" description="Disordered" evidence="2">
    <location>
        <begin position="921"/>
        <end position="941"/>
    </location>
</feature>
<keyword evidence="1" id="KW-0479">Metal-binding</keyword>
<feature type="compositionally biased region" description="Basic and acidic residues" evidence="2">
    <location>
        <begin position="107"/>
        <end position="123"/>
    </location>
</feature>
<evidence type="ECO:0000256" key="2">
    <source>
        <dbReference type="SAM" id="MobiDB-lite"/>
    </source>
</evidence>
<protein>
    <recommendedName>
        <fullName evidence="3">ZAD domain-containing protein</fullName>
    </recommendedName>
</protein>
<name>A0ABM5KU76_DIAVI</name>
<evidence type="ECO:0000313" key="5">
    <source>
        <dbReference type="Proteomes" id="UP001652700"/>
    </source>
</evidence>
<dbReference type="SMART" id="SM00868">
    <property type="entry name" value="zf-AD"/>
    <property type="match status" value="1"/>
</dbReference>
<dbReference type="SUPFAM" id="SSF57667">
    <property type="entry name" value="beta-beta-alpha zinc fingers"/>
    <property type="match status" value="1"/>
</dbReference>
<evidence type="ECO:0000313" key="4">
    <source>
        <dbReference type="EnsemblMetazoa" id="XP_050513743.1"/>
    </source>
</evidence>
<dbReference type="GeneID" id="126889468"/>
<dbReference type="InterPro" id="IPR012934">
    <property type="entry name" value="Znf_AD"/>
</dbReference>
<feature type="binding site" evidence="1">
    <location>
        <position position="20"/>
    </location>
    <ligand>
        <name>Zn(2+)</name>
        <dbReference type="ChEBI" id="CHEBI:29105"/>
    </ligand>
</feature>
<dbReference type="Gene3D" id="3.40.1800.20">
    <property type="match status" value="1"/>
</dbReference>
<dbReference type="SUPFAM" id="SSF57716">
    <property type="entry name" value="Glucocorticoid receptor-like (DNA-binding domain)"/>
    <property type="match status" value="1"/>
</dbReference>
<feature type="compositionally biased region" description="Basic and acidic residues" evidence="2">
    <location>
        <begin position="643"/>
        <end position="664"/>
    </location>
</feature>
<keyword evidence="1" id="KW-0862">Zinc</keyword>
<dbReference type="SMART" id="SM00355">
    <property type="entry name" value="ZnF_C2H2"/>
    <property type="match status" value="2"/>
</dbReference>
<reference evidence="4" key="1">
    <citation type="submission" date="2025-05" db="UniProtKB">
        <authorList>
            <consortium name="EnsemblMetazoa"/>
        </authorList>
    </citation>
    <scope>IDENTIFICATION</scope>
</reference>
<evidence type="ECO:0000256" key="1">
    <source>
        <dbReference type="PROSITE-ProRule" id="PRU01263"/>
    </source>
</evidence>
<feature type="binding site" evidence="1">
    <location>
        <position position="65"/>
    </location>
    <ligand>
        <name>Zn(2+)</name>
        <dbReference type="ChEBI" id="CHEBI:29105"/>
    </ligand>
</feature>
<feature type="compositionally biased region" description="Polar residues" evidence="2">
    <location>
        <begin position="972"/>
        <end position="984"/>
    </location>
</feature>
<feature type="compositionally biased region" description="Basic and acidic residues" evidence="2">
    <location>
        <begin position="730"/>
        <end position="743"/>
    </location>
</feature>
<feature type="binding site" evidence="1">
    <location>
        <position position="68"/>
    </location>
    <ligand>
        <name>Zn(2+)</name>
        <dbReference type="ChEBI" id="CHEBI:29105"/>
    </ligand>
</feature>
<feature type="region of interest" description="Disordered" evidence="2">
    <location>
        <begin position="690"/>
        <end position="791"/>
    </location>
</feature>
<keyword evidence="5" id="KW-1185">Reference proteome</keyword>
<dbReference type="Pfam" id="PF07776">
    <property type="entry name" value="zf-AD"/>
    <property type="match status" value="1"/>
</dbReference>
<dbReference type="EnsemblMetazoa" id="XM_050657786.1">
    <property type="protein sequence ID" value="XP_050513743.1"/>
    <property type="gene ID" value="LOC126889468"/>
</dbReference>
<dbReference type="InterPro" id="IPR013087">
    <property type="entry name" value="Znf_C2H2_type"/>
</dbReference>
<feature type="region of interest" description="Disordered" evidence="2">
    <location>
        <begin position="107"/>
        <end position="131"/>
    </location>
</feature>
<feature type="compositionally biased region" description="Polar residues" evidence="2">
    <location>
        <begin position="720"/>
        <end position="729"/>
    </location>
</feature>
<feature type="region of interest" description="Disordered" evidence="2">
    <location>
        <begin position="252"/>
        <end position="313"/>
    </location>
</feature>
<feature type="domain" description="ZAD" evidence="3">
    <location>
        <begin position="18"/>
        <end position="92"/>
    </location>
</feature>
<evidence type="ECO:0000259" key="3">
    <source>
        <dbReference type="PROSITE" id="PS51915"/>
    </source>
</evidence>
<feature type="compositionally biased region" description="Polar residues" evidence="2">
    <location>
        <begin position="690"/>
        <end position="710"/>
    </location>
</feature>
<feature type="compositionally biased region" description="Basic and acidic residues" evidence="2">
    <location>
        <begin position="763"/>
        <end position="775"/>
    </location>
</feature>